<accession>A0ABR0A2F0</accession>
<evidence type="ECO:0000313" key="2">
    <source>
        <dbReference type="Proteomes" id="UP001234178"/>
    </source>
</evidence>
<gene>
    <name evidence="1" type="ORF">OUZ56_001359</name>
</gene>
<protein>
    <submittedName>
        <fullName evidence="1">Uncharacterized protein</fullName>
    </submittedName>
</protein>
<proteinExistence type="predicted"/>
<dbReference type="Proteomes" id="UP001234178">
    <property type="component" value="Unassembled WGS sequence"/>
</dbReference>
<dbReference type="EMBL" id="JAOYFB010000036">
    <property type="protein sequence ID" value="KAK4019336.1"/>
    <property type="molecule type" value="Genomic_DNA"/>
</dbReference>
<name>A0ABR0A2F0_9CRUS</name>
<sequence length="107" mass="11896">MYVNNAPAVYKPDEPFALPTRRAASVAANLQLDVFFFLLFISLPNAQRPIDGYDHLTTTSFIFYCLVCVSGVSIGPRGQPQLSVHQSNVARRWATRDDGLMTSLSFI</sequence>
<comment type="caution">
    <text evidence="1">The sequence shown here is derived from an EMBL/GenBank/DDBJ whole genome shotgun (WGS) entry which is preliminary data.</text>
</comment>
<keyword evidence="2" id="KW-1185">Reference proteome</keyword>
<organism evidence="1 2">
    <name type="scientific">Daphnia magna</name>
    <dbReference type="NCBI Taxonomy" id="35525"/>
    <lineage>
        <taxon>Eukaryota</taxon>
        <taxon>Metazoa</taxon>
        <taxon>Ecdysozoa</taxon>
        <taxon>Arthropoda</taxon>
        <taxon>Crustacea</taxon>
        <taxon>Branchiopoda</taxon>
        <taxon>Diplostraca</taxon>
        <taxon>Cladocera</taxon>
        <taxon>Anomopoda</taxon>
        <taxon>Daphniidae</taxon>
        <taxon>Daphnia</taxon>
    </lineage>
</organism>
<evidence type="ECO:0000313" key="1">
    <source>
        <dbReference type="EMBL" id="KAK4019336.1"/>
    </source>
</evidence>
<reference evidence="1 2" key="1">
    <citation type="journal article" date="2023" name="Nucleic Acids Res.">
        <title>The hologenome of Daphnia magna reveals possible DNA methylation and microbiome-mediated evolution of the host genome.</title>
        <authorList>
            <person name="Chaturvedi A."/>
            <person name="Li X."/>
            <person name="Dhandapani V."/>
            <person name="Marshall H."/>
            <person name="Kissane S."/>
            <person name="Cuenca-Cambronero M."/>
            <person name="Asole G."/>
            <person name="Calvet F."/>
            <person name="Ruiz-Romero M."/>
            <person name="Marangio P."/>
            <person name="Guigo R."/>
            <person name="Rago D."/>
            <person name="Mirbahai L."/>
            <person name="Eastwood N."/>
            <person name="Colbourne J.K."/>
            <person name="Zhou J."/>
            <person name="Mallon E."/>
            <person name="Orsini L."/>
        </authorList>
    </citation>
    <scope>NUCLEOTIDE SEQUENCE [LARGE SCALE GENOMIC DNA]</scope>
    <source>
        <strain evidence="1">LRV0_1</strain>
    </source>
</reference>